<evidence type="ECO:0000256" key="1">
    <source>
        <dbReference type="SAM" id="Phobius"/>
    </source>
</evidence>
<reference evidence="3" key="1">
    <citation type="journal article" date="2019" name="Int. J. Syst. Evol. Microbiol.">
        <title>The Global Catalogue of Microorganisms (GCM) 10K type strain sequencing project: providing services to taxonomists for standard genome sequencing and annotation.</title>
        <authorList>
            <consortium name="The Broad Institute Genomics Platform"/>
            <consortium name="The Broad Institute Genome Sequencing Center for Infectious Disease"/>
            <person name="Wu L."/>
            <person name="Ma J."/>
        </authorList>
    </citation>
    <scope>NUCLEOTIDE SEQUENCE [LARGE SCALE GENOMIC DNA]</scope>
    <source>
        <strain evidence="3">CGMCC 1.16455</strain>
    </source>
</reference>
<name>A0ABW0FJG2_9MICO</name>
<accession>A0ABW0FJG2</accession>
<evidence type="ECO:0000313" key="3">
    <source>
        <dbReference type="Proteomes" id="UP001595937"/>
    </source>
</evidence>
<keyword evidence="3" id="KW-1185">Reference proteome</keyword>
<evidence type="ECO:0000313" key="2">
    <source>
        <dbReference type="EMBL" id="MFC5299342.1"/>
    </source>
</evidence>
<protein>
    <submittedName>
        <fullName evidence="2">Uncharacterized protein</fullName>
    </submittedName>
</protein>
<keyword evidence="1" id="KW-0812">Transmembrane</keyword>
<dbReference type="Proteomes" id="UP001595937">
    <property type="component" value="Unassembled WGS sequence"/>
</dbReference>
<dbReference type="RefSeq" id="WP_343923465.1">
    <property type="nucleotide sequence ID" value="NZ_BAAAIR010000033.1"/>
</dbReference>
<feature type="transmembrane region" description="Helical" evidence="1">
    <location>
        <begin position="33"/>
        <end position="59"/>
    </location>
</feature>
<gene>
    <name evidence="2" type="ORF">ACFPK8_17635</name>
</gene>
<proteinExistence type="predicted"/>
<comment type="caution">
    <text evidence="2">The sequence shown here is derived from an EMBL/GenBank/DDBJ whole genome shotgun (WGS) entry which is preliminary data.</text>
</comment>
<organism evidence="2 3">
    <name type="scientific">Brachybacterium tyrofermentans</name>
    <dbReference type="NCBI Taxonomy" id="47848"/>
    <lineage>
        <taxon>Bacteria</taxon>
        <taxon>Bacillati</taxon>
        <taxon>Actinomycetota</taxon>
        <taxon>Actinomycetes</taxon>
        <taxon>Micrococcales</taxon>
        <taxon>Dermabacteraceae</taxon>
        <taxon>Brachybacterium</taxon>
    </lineage>
</organism>
<keyword evidence="1" id="KW-0472">Membrane</keyword>
<dbReference type="GeneID" id="303296995"/>
<feature type="transmembrane region" description="Helical" evidence="1">
    <location>
        <begin position="65"/>
        <end position="89"/>
    </location>
</feature>
<keyword evidence="1" id="KW-1133">Transmembrane helix</keyword>
<sequence length="212" mass="22974">MSSEVEAAWAALRSTGRVTLAGAPALWSTAMRWLILALLALVVLLAVGGLVAIPIVLVAGVEVTVATVAGVLGVYVMFAVMGALISVWYRQQKRYRAVESHPVVLEAGGITLRGVGPIPWRDFGAAQHRLVRSEHSSGYTRRAVMPLTRTGFVAVNQHLAPDLRGRISPATGPFWNRTHPHIYVPGVEGLDQGEVMWLINAAHQMFGGRQRR</sequence>
<dbReference type="EMBL" id="JBHSLN010000087">
    <property type="protein sequence ID" value="MFC5299342.1"/>
    <property type="molecule type" value="Genomic_DNA"/>
</dbReference>